<proteinExistence type="predicted"/>
<dbReference type="OrthoDB" id="101884at2"/>
<dbReference type="InterPro" id="IPR038636">
    <property type="entry name" value="Wzi_sf"/>
</dbReference>
<evidence type="ECO:0000313" key="4">
    <source>
        <dbReference type="Proteomes" id="UP000006732"/>
    </source>
</evidence>
<dbReference type="STRING" id="338966.Ppro_3384"/>
<organism evidence="3 4">
    <name type="scientific">Pelobacter propionicus (strain DSM 2379 / NBRC 103807 / OttBd1)</name>
    <dbReference type="NCBI Taxonomy" id="338966"/>
    <lineage>
        <taxon>Bacteria</taxon>
        <taxon>Pseudomonadati</taxon>
        <taxon>Thermodesulfobacteriota</taxon>
        <taxon>Desulfuromonadia</taxon>
        <taxon>Desulfuromonadales</taxon>
        <taxon>Desulfuromonadaceae</taxon>
        <taxon>Pelobacter</taxon>
    </lineage>
</organism>
<accession>A1AUF6</accession>
<evidence type="ECO:0000256" key="2">
    <source>
        <dbReference type="SAM" id="SignalP"/>
    </source>
</evidence>
<dbReference type="HOGENOM" id="CLU_033718_0_0_7"/>
<dbReference type="RefSeq" id="WP_011737193.1">
    <property type="nucleotide sequence ID" value="NC_008609.1"/>
</dbReference>
<feature type="region of interest" description="Disordered" evidence="1">
    <location>
        <begin position="157"/>
        <end position="176"/>
    </location>
</feature>
<keyword evidence="2" id="KW-0732">Signal</keyword>
<feature type="compositionally biased region" description="Polar residues" evidence="1">
    <location>
        <begin position="167"/>
        <end position="176"/>
    </location>
</feature>
<dbReference type="Pfam" id="PF14052">
    <property type="entry name" value="Caps_assemb_Wzi"/>
    <property type="match status" value="1"/>
</dbReference>
<feature type="signal peptide" evidence="2">
    <location>
        <begin position="1"/>
        <end position="24"/>
    </location>
</feature>
<dbReference type="eggNOG" id="COG1629">
    <property type="taxonomic scope" value="Bacteria"/>
</dbReference>
<dbReference type="Proteomes" id="UP000006732">
    <property type="component" value="Chromosome"/>
</dbReference>
<evidence type="ECO:0000313" key="3">
    <source>
        <dbReference type="EMBL" id="ABL00977.1"/>
    </source>
</evidence>
<name>A1AUF6_PELPD</name>
<protein>
    <recommendedName>
        <fullName evidence="5">Capsule assembly protein Wzi</fullName>
    </recommendedName>
</protein>
<dbReference type="EMBL" id="CP000482">
    <property type="protein sequence ID" value="ABL00977.1"/>
    <property type="molecule type" value="Genomic_DNA"/>
</dbReference>
<evidence type="ECO:0000256" key="1">
    <source>
        <dbReference type="SAM" id="MobiDB-lite"/>
    </source>
</evidence>
<dbReference type="InterPro" id="IPR026950">
    <property type="entry name" value="Caps_assemb_Wzi"/>
</dbReference>
<gene>
    <name evidence="3" type="ordered locus">Ppro_3384</name>
</gene>
<dbReference type="AlphaFoldDB" id="A1AUF6"/>
<evidence type="ECO:0008006" key="5">
    <source>
        <dbReference type="Google" id="ProtNLM"/>
    </source>
</evidence>
<dbReference type="KEGG" id="ppd:Ppro_3384"/>
<dbReference type="Gene3D" id="2.40.160.130">
    <property type="entry name" value="Capsule assembly protein Wzi"/>
    <property type="match status" value="1"/>
</dbReference>
<feature type="chain" id="PRO_5002632412" description="Capsule assembly protein Wzi" evidence="2">
    <location>
        <begin position="25"/>
        <end position="540"/>
    </location>
</feature>
<reference evidence="3 4" key="1">
    <citation type="submission" date="2006-10" db="EMBL/GenBank/DDBJ databases">
        <title>Complete sequence of chromosome of Pelobacter propionicus DSM 2379.</title>
        <authorList>
            <consortium name="US DOE Joint Genome Institute"/>
            <person name="Copeland A."/>
            <person name="Lucas S."/>
            <person name="Lapidus A."/>
            <person name="Barry K."/>
            <person name="Detter J.C."/>
            <person name="Glavina del Rio T."/>
            <person name="Hammon N."/>
            <person name="Israni S."/>
            <person name="Dalin E."/>
            <person name="Tice H."/>
            <person name="Pitluck S."/>
            <person name="Saunders E."/>
            <person name="Brettin T."/>
            <person name="Bruce D."/>
            <person name="Han C."/>
            <person name="Tapia R."/>
            <person name="Schmutz J."/>
            <person name="Larimer F."/>
            <person name="Land M."/>
            <person name="Hauser L."/>
            <person name="Kyrpides N."/>
            <person name="Kim E."/>
            <person name="Lovley D."/>
            <person name="Richardson P."/>
        </authorList>
    </citation>
    <scope>NUCLEOTIDE SEQUENCE [LARGE SCALE GENOMIC DNA]</scope>
    <source>
        <strain evidence="4">DSM 2379 / NBRC 103807 / OttBd1</strain>
    </source>
</reference>
<keyword evidence="4" id="KW-1185">Reference proteome</keyword>
<sequence length="540" mass="59854">MNKRLFLVCPLLSLLLCISFPASSCWALASNNIPLDSPLYGYLDKLAGYGLIGSDFKGIRPFSKAEAARLLQEAQGNIQQSPDPVPPLVAQLMVRIRELIPREASLREQPDMKPPLISFDPKSSMRLRYAYLDGTPRNYKRQVHDPGDDGVFGIGSGLRPKNPYPSPATQRGSEGTPLMANNNGIVYREGHNAELRWAVEGHLGGDVSGLLETSLLYSKSGSDADLELNRGYVKLGGGSLELEAGKDENWLGLGYRGAITLSNNAENMTQVKLSSPEPFRVKYVGDMKFALIGSRLDKTVTDGEERQPWFYALKLSAKPTSNLEIGFNLGRQVGGPGVNNSLGDMVRGLVGGTGADNSNGMAGFEMRYRIPWLRNTELYGEFSGEDTAAFWPIVESYLAGIYIPRLTSDGKNDFRFEFFQGNRILYTNSTFPAGYLYKNMPIGHSQGGATRDYYSRFCHWFGVRNNLALEYIYTTRGESGRMPGQAVEYKHAGRVSWTLPVYGDLDAQATYGIEKVSNLNLENGDDRTNQLVSIELRYRY</sequence>